<proteinExistence type="inferred from homology"/>
<dbReference type="CDD" id="cd14498">
    <property type="entry name" value="DSP"/>
    <property type="match status" value="1"/>
</dbReference>
<reference evidence="8 9" key="1">
    <citation type="submission" date="2022-12" db="EMBL/GenBank/DDBJ databases">
        <title>Genomic features and morphological characterization of a novel Knufia sp. strain isolated from spacecraft assembly facility.</title>
        <authorList>
            <person name="Teixeira M."/>
            <person name="Chander A.M."/>
            <person name="Stajich J.E."/>
            <person name="Venkateswaran K."/>
        </authorList>
    </citation>
    <scope>NUCLEOTIDE SEQUENCE [LARGE SCALE GENOMIC DNA]</scope>
    <source>
        <strain evidence="8 9">FJI-L2-BK-P2</strain>
    </source>
</reference>
<evidence type="ECO:0000256" key="1">
    <source>
        <dbReference type="ARBA" id="ARBA00008601"/>
    </source>
</evidence>
<evidence type="ECO:0000256" key="3">
    <source>
        <dbReference type="ARBA" id="ARBA00022912"/>
    </source>
</evidence>
<evidence type="ECO:0008006" key="10">
    <source>
        <dbReference type="Google" id="ProtNLM"/>
    </source>
</evidence>
<dbReference type="EMBL" id="JAKLMC020000012">
    <property type="protein sequence ID" value="KAK5953268.1"/>
    <property type="molecule type" value="Genomic_DNA"/>
</dbReference>
<dbReference type="Gene3D" id="3.90.190.10">
    <property type="entry name" value="Protein tyrosine phosphatase superfamily"/>
    <property type="match status" value="1"/>
</dbReference>
<sequence>MNPTLPQNRPNIWQCLPQNDSLFCGECNRFHERAYMSTDRQARAADPELPDEVVGGLYISDIFTASKYLRHGFVEGTAPPITHMLSIVSDHCEEQKWIRRPTNSKIIQKHINISDAQNAELIAHFPEICFFIHEALQAHGSGPSNVLVHCYAGQSRSATAVLAYLTWSRHMAWYEAYSLLESKRAVFWPNTGFLEQLKVWQCLDCEIIEPPMERSKIIKTLDEQHAAMNALYIAKGLKPRGPREGDDDWHTDAYWALGAPVIVKALYQATSFKMKWSFPTGTRIPRFDALLDIKRPEKPKDTTE</sequence>
<dbReference type="GO" id="GO:0005829">
    <property type="term" value="C:cytosol"/>
    <property type="evidence" value="ECO:0007669"/>
    <property type="project" value="TreeGrafter"/>
</dbReference>
<protein>
    <recommendedName>
        <fullName evidence="10">Protein-tyrosine-phosphatase</fullName>
    </recommendedName>
</protein>
<evidence type="ECO:0000259" key="6">
    <source>
        <dbReference type="PROSITE" id="PS50054"/>
    </source>
</evidence>
<evidence type="ECO:0000259" key="7">
    <source>
        <dbReference type="PROSITE" id="PS50056"/>
    </source>
</evidence>
<dbReference type="PROSITE" id="PS50056">
    <property type="entry name" value="TYR_PHOSPHATASE_2"/>
    <property type="match status" value="1"/>
</dbReference>
<dbReference type="AlphaFoldDB" id="A0AAN8EE00"/>
<dbReference type="GO" id="GO:0004722">
    <property type="term" value="F:protein serine/threonine phosphatase activity"/>
    <property type="evidence" value="ECO:0007669"/>
    <property type="project" value="UniProtKB-EC"/>
</dbReference>
<evidence type="ECO:0000256" key="5">
    <source>
        <dbReference type="ARBA" id="ARBA00048336"/>
    </source>
</evidence>
<dbReference type="InterPro" id="IPR029021">
    <property type="entry name" value="Prot-tyrosine_phosphatase-like"/>
</dbReference>
<evidence type="ECO:0000313" key="8">
    <source>
        <dbReference type="EMBL" id="KAK5953268.1"/>
    </source>
</evidence>
<comment type="catalytic activity">
    <reaction evidence="4">
        <text>O-phospho-L-seryl-[protein] + H2O = L-seryl-[protein] + phosphate</text>
        <dbReference type="Rhea" id="RHEA:20629"/>
        <dbReference type="Rhea" id="RHEA-COMP:9863"/>
        <dbReference type="Rhea" id="RHEA-COMP:11604"/>
        <dbReference type="ChEBI" id="CHEBI:15377"/>
        <dbReference type="ChEBI" id="CHEBI:29999"/>
        <dbReference type="ChEBI" id="CHEBI:43474"/>
        <dbReference type="ChEBI" id="CHEBI:83421"/>
        <dbReference type="EC" id="3.1.3.16"/>
    </reaction>
</comment>
<dbReference type="PANTHER" id="PTHR45948">
    <property type="entry name" value="DUAL SPECIFICITY PROTEIN PHOSPHATASE DDB_G0269404-RELATED"/>
    <property type="match status" value="1"/>
</dbReference>
<organism evidence="8 9">
    <name type="scientific">Knufia fluminis</name>
    <dbReference type="NCBI Taxonomy" id="191047"/>
    <lineage>
        <taxon>Eukaryota</taxon>
        <taxon>Fungi</taxon>
        <taxon>Dikarya</taxon>
        <taxon>Ascomycota</taxon>
        <taxon>Pezizomycotina</taxon>
        <taxon>Eurotiomycetes</taxon>
        <taxon>Chaetothyriomycetidae</taxon>
        <taxon>Chaetothyriales</taxon>
        <taxon>Trichomeriaceae</taxon>
        <taxon>Knufia</taxon>
    </lineage>
</organism>
<comment type="caution">
    <text evidence="8">The sequence shown here is derived from an EMBL/GenBank/DDBJ whole genome shotgun (WGS) entry which is preliminary data.</text>
</comment>
<feature type="domain" description="Tyrosine-protein phosphatase" evidence="6">
    <location>
        <begin position="49"/>
        <end position="206"/>
    </location>
</feature>
<keyword evidence="2" id="KW-0378">Hydrolase</keyword>
<dbReference type="PANTHER" id="PTHR45948:SF2">
    <property type="entry name" value="DUAL SPECIFICITY PROTEIN PHOSPHATASE"/>
    <property type="match status" value="1"/>
</dbReference>
<keyword evidence="9" id="KW-1185">Reference proteome</keyword>
<accession>A0AAN8EE00</accession>
<keyword evidence="3" id="KW-0904">Protein phosphatase</keyword>
<evidence type="ECO:0000256" key="4">
    <source>
        <dbReference type="ARBA" id="ARBA00047761"/>
    </source>
</evidence>
<dbReference type="Proteomes" id="UP001316803">
    <property type="component" value="Unassembled WGS sequence"/>
</dbReference>
<dbReference type="PROSITE" id="PS00383">
    <property type="entry name" value="TYR_PHOSPHATASE_1"/>
    <property type="match status" value="1"/>
</dbReference>
<dbReference type="Pfam" id="PF00782">
    <property type="entry name" value="DSPc"/>
    <property type="match status" value="1"/>
</dbReference>
<dbReference type="InterPro" id="IPR016130">
    <property type="entry name" value="Tyr_Pase_AS"/>
</dbReference>
<comment type="similarity">
    <text evidence="1">Belongs to the protein-tyrosine phosphatase family. Non-receptor class dual specificity subfamily.</text>
</comment>
<evidence type="ECO:0000313" key="9">
    <source>
        <dbReference type="Proteomes" id="UP001316803"/>
    </source>
</evidence>
<dbReference type="SMART" id="SM00195">
    <property type="entry name" value="DSPc"/>
    <property type="match status" value="1"/>
</dbReference>
<dbReference type="InterPro" id="IPR000340">
    <property type="entry name" value="Dual-sp_phosphatase_cat-dom"/>
</dbReference>
<name>A0AAN8EE00_9EURO</name>
<feature type="domain" description="Tyrosine specific protein phosphatases" evidence="7">
    <location>
        <begin position="126"/>
        <end position="184"/>
    </location>
</feature>
<dbReference type="InterPro" id="IPR000387">
    <property type="entry name" value="Tyr_Pase_dom"/>
</dbReference>
<dbReference type="GO" id="GO:0004725">
    <property type="term" value="F:protein tyrosine phosphatase activity"/>
    <property type="evidence" value="ECO:0007669"/>
    <property type="project" value="TreeGrafter"/>
</dbReference>
<dbReference type="SUPFAM" id="SSF52799">
    <property type="entry name" value="(Phosphotyrosine protein) phosphatases II"/>
    <property type="match status" value="1"/>
</dbReference>
<gene>
    <name evidence="8" type="ORF">OHC33_005836</name>
</gene>
<comment type="catalytic activity">
    <reaction evidence="5">
        <text>O-phospho-L-threonyl-[protein] + H2O = L-threonyl-[protein] + phosphate</text>
        <dbReference type="Rhea" id="RHEA:47004"/>
        <dbReference type="Rhea" id="RHEA-COMP:11060"/>
        <dbReference type="Rhea" id="RHEA-COMP:11605"/>
        <dbReference type="ChEBI" id="CHEBI:15377"/>
        <dbReference type="ChEBI" id="CHEBI:30013"/>
        <dbReference type="ChEBI" id="CHEBI:43474"/>
        <dbReference type="ChEBI" id="CHEBI:61977"/>
        <dbReference type="EC" id="3.1.3.16"/>
    </reaction>
</comment>
<evidence type="ECO:0000256" key="2">
    <source>
        <dbReference type="ARBA" id="ARBA00022801"/>
    </source>
</evidence>
<dbReference type="GO" id="GO:0007165">
    <property type="term" value="P:signal transduction"/>
    <property type="evidence" value="ECO:0007669"/>
    <property type="project" value="TreeGrafter"/>
</dbReference>
<dbReference type="PROSITE" id="PS50054">
    <property type="entry name" value="TYR_PHOSPHATASE_DUAL"/>
    <property type="match status" value="1"/>
</dbReference>
<dbReference type="InterPro" id="IPR020422">
    <property type="entry name" value="TYR_PHOSPHATASE_DUAL_dom"/>
</dbReference>